<keyword evidence="3" id="KW-1185">Reference proteome</keyword>
<dbReference type="GO" id="GO:0016747">
    <property type="term" value="F:acyltransferase activity, transferring groups other than amino-acyl groups"/>
    <property type="evidence" value="ECO:0007669"/>
    <property type="project" value="InterPro"/>
</dbReference>
<dbReference type="AlphaFoldDB" id="A0A4Y8RSX7"/>
<dbReference type="Pfam" id="PF18014">
    <property type="entry name" value="Acetyltransf_18"/>
    <property type="match status" value="1"/>
</dbReference>
<dbReference type="SUPFAM" id="SSF55729">
    <property type="entry name" value="Acyl-CoA N-acyltransferases (Nat)"/>
    <property type="match status" value="1"/>
</dbReference>
<dbReference type="InterPro" id="IPR052729">
    <property type="entry name" value="Acyl/Acetyltrans_Enzymes"/>
</dbReference>
<evidence type="ECO:0000259" key="1">
    <source>
        <dbReference type="PROSITE" id="PS51186"/>
    </source>
</evidence>
<dbReference type="PROSITE" id="PS51186">
    <property type="entry name" value="GNAT"/>
    <property type="match status" value="1"/>
</dbReference>
<protein>
    <submittedName>
        <fullName evidence="2">GNAT family N-acetyltransferase</fullName>
    </submittedName>
</protein>
<dbReference type="CDD" id="cd04301">
    <property type="entry name" value="NAT_SF"/>
    <property type="match status" value="1"/>
</dbReference>
<organism evidence="2 3">
    <name type="scientific">Jiella endophytica</name>
    <dbReference type="NCBI Taxonomy" id="2558362"/>
    <lineage>
        <taxon>Bacteria</taxon>
        <taxon>Pseudomonadati</taxon>
        <taxon>Pseudomonadota</taxon>
        <taxon>Alphaproteobacteria</taxon>
        <taxon>Hyphomicrobiales</taxon>
        <taxon>Aurantimonadaceae</taxon>
        <taxon>Jiella</taxon>
    </lineage>
</organism>
<name>A0A4Y8RSX7_9HYPH</name>
<proteinExistence type="predicted"/>
<sequence length="286" mass="30428">MTGTPPDLEIRPMREAELEIAVDWAAEEGWNPGLGDAAAFRAADPDGFLMAFLDGKPAASISVVAYDGDHGFLGFYIVRPGLRGQGIGWALWQAGMARLEGRSIGLDGVVDQQAAYARSGFVLQHRNIRHQGVAAPIADGQEGARPVGDDDLEPIVAFDARHFGFERGAFLKTWLSTPGHVSRLMTLPGGGLAGYGVVRPCRTGFKIGPLFAETPDAASDLFDALVRMVPPGEPLVLDVPEPNKAGIALAASRGMKPVFETARMVKGEPPVLPLDRIFGVTSFELG</sequence>
<accession>A0A4Y8RSX7</accession>
<dbReference type="Gene3D" id="3.40.630.90">
    <property type="match status" value="1"/>
</dbReference>
<dbReference type="PANTHER" id="PTHR47237">
    <property type="entry name" value="SLL0310 PROTEIN"/>
    <property type="match status" value="1"/>
</dbReference>
<gene>
    <name evidence="2" type="ORF">E3C22_01065</name>
</gene>
<reference evidence="2 3" key="1">
    <citation type="submission" date="2019-03" db="EMBL/GenBank/DDBJ databases">
        <title>Jiella endophytica sp. nov., a novel endophytic bacterium isolated from root of Ficus microcarpa Linn. f.</title>
        <authorList>
            <person name="Tuo L."/>
        </authorList>
    </citation>
    <scope>NUCLEOTIDE SEQUENCE [LARGE SCALE GENOMIC DNA]</scope>
    <source>
        <strain evidence="2 3">CBS5Q-3</strain>
    </source>
</reference>
<evidence type="ECO:0000313" key="3">
    <source>
        <dbReference type="Proteomes" id="UP000298179"/>
    </source>
</evidence>
<evidence type="ECO:0000313" key="2">
    <source>
        <dbReference type="EMBL" id="TFF27103.1"/>
    </source>
</evidence>
<dbReference type="Pfam" id="PF00583">
    <property type="entry name" value="Acetyltransf_1"/>
    <property type="match status" value="1"/>
</dbReference>
<dbReference type="EMBL" id="SOZD01000001">
    <property type="protein sequence ID" value="TFF27103.1"/>
    <property type="molecule type" value="Genomic_DNA"/>
</dbReference>
<comment type="caution">
    <text evidence="2">The sequence shown here is derived from an EMBL/GenBank/DDBJ whole genome shotgun (WGS) entry which is preliminary data.</text>
</comment>
<dbReference type="Proteomes" id="UP000298179">
    <property type="component" value="Unassembled WGS sequence"/>
</dbReference>
<dbReference type="InterPro" id="IPR041496">
    <property type="entry name" value="YitH/HolE_GNAT"/>
</dbReference>
<dbReference type="InterPro" id="IPR000182">
    <property type="entry name" value="GNAT_dom"/>
</dbReference>
<dbReference type="RefSeq" id="WP_134759385.1">
    <property type="nucleotide sequence ID" value="NZ_SOZD01000001.1"/>
</dbReference>
<dbReference type="OrthoDB" id="20916at2"/>
<dbReference type="InterPro" id="IPR016181">
    <property type="entry name" value="Acyl_CoA_acyltransferase"/>
</dbReference>
<dbReference type="Gene3D" id="3.40.630.30">
    <property type="match status" value="1"/>
</dbReference>
<keyword evidence="2" id="KW-0808">Transferase</keyword>
<feature type="domain" description="N-acetyltransferase" evidence="1">
    <location>
        <begin position="8"/>
        <end position="188"/>
    </location>
</feature>
<dbReference type="PANTHER" id="PTHR47237:SF1">
    <property type="entry name" value="SLL0310 PROTEIN"/>
    <property type="match status" value="1"/>
</dbReference>